<sequence>HMLLFKEGSGEETVERRDKFSKVENLISIFIYLKLLSLNYIRGGIRA</sequence>
<gene>
    <name evidence="1" type="ORF">S06H3_26473</name>
</gene>
<dbReference type="AlphaFoldDB" id="X1MC58"/>
<accession>X1MC58</accession>
<name>X1MC58_9ZZZZ</name>
<reference evidence="1" key="1">
    <citation type="journal article" date="2014" name="Front. Microbiol.">
        <title>High frequency of phylogenetically diverse reductive dehalogenase-homologous genes in deep subseafloor sedimentary metagenomes.</title>
        <authorList>
            <person name="Kawai M."/>
            <person name="Futagami T."/>
            <person name="Toyoda A."/>
            <person name="Takaki Y."/>
            <person name="Nishi S."/>
            <person name="Hori S."/>
            <person name="Arai W."/>
            <person name="Tsubouchi T."/>
            <person name="Morono Y."/>
            <person name="Uchiyama I."/>
            <person name="Ito T."/>
            <person name="Fujiyama A."/>
            <person name="Inagaki F."/>
            <person name="Takami H."/>
        </authorList>
    </citation>
    <scope>NUCLEOTIDE SEQUENCE</scope>
    <source>
        <strain evidence="1">Expedition CK06-06</strain>
    </source>
</reference>
<evidence type="ECO:0000313" key="1">
    <source>
        <dbReference type="EMBL" id="GAI29237.1"/>
    </source>
</evidence>
<comment type="caution">
    <text evidence="1">The sequence shown here is derived from an EMBL/GenBank/DDBJ whole genome shotgun (WGS) entry which is preliminary data.</text>
</comment>
<organism evidence="1">
    <name type="scientific">marine sediment metagenome</name>
    <dbReference type="NCBI Taxonomy" id="412755"/>
    <lineage>
        <taxon>unclassified sequences</taxon>
        <taxon>metagenomes</taxon>
        <taxon>ecological metagenomes</taxon>
    </lineage>
</organism>
<dbReference type="EMBL" id="BARV01015306">
    <property type="protein sequence ID" value="GAI29237.1"/>
    <property type="molecule type" value="Genomic_DNA"/>
</dbReference>
<protein>
    <submittedName>
        <fullName evidence="1">Uncharacterized protein</fullName>
    </submittedName>
</protein>
<proteinExistence type="predicted"/>
<feature type="non-terminal residue" evidence="1">
    <location>
        <position position="1"/>
    </location>
</feature>